<feature type="domain" description="Flagellar hook-length control protein-like C-terminal" evidence="5">
    <location>
        <begin position="342"/>
        <end position="416"/>
    </location>
</feature>
<dbReference type="GO" id="GO:0044780">
    <property type="term" value="P:bacterial-type flagellum assembly"/>
    <property type="evidence" value="ECO:0007669"/>
    <property type="project" value="InterPro"/>
</dbReference>
<dbReference type="PRINTS" id="PR01007">
    <property type="entry name" value="FLGHOOKFLIK"/>
</dbReference>
<dbReference type="Gene3D" id="3.30.750.140">
    <property type="match status" value="1"/>
</dbReference>
<dbReference type="RefSeq" id="WP_013175140.1">
    <property type="nucleotide sequence ID" value="NC_014220.1"/>
</dbReference>
<evidence type="ECO:0000256" key="1">
    <source>
        <dbReference type="ARBA" id="ARBA00003944"/>
    </source>
</evidence>
<reference evidence="6 7" key="2">
    <citation type="journal article" date="2010" name="Stand. Genomic Sci.">
        <title>Complete genome sequence of Syntrophothermus lipocalidus type strain (TGB-C1).</title>
        <authorList>
            <person name="Djao O.D."/>
            <person name="Zhang X."/>
            <person name="Lucas S."/>
            <person name="Lapidus A."/>
            <person name="Del Rio T.G."/>
            <person name="Nolan M."/>
            <person name="Tice H."/>
            <person name="Cheng J.F."/>
            <person name="Han C."/>
            <person name="Tapia R."/>
            <person name="Goodwin L."/>
            <person name="Pitluck S."/>
            <person name="Liolios K."/>
            <person name="Ivanova N."/>
            <person name="Mavromatis K."/>
            <person name="Mikhailova N."/>
            <person name="Ovchinnikova G."/>
            <person name="Pati A."/>
            <person name="Brambilla E."/>
            <person name="Chen A."/>
            <person name="Palaniappan K."/>
            <person name="Land M."/>
            <person name="Hauser L."/>
            <person name="Chang Y.J."/>
            <person name="Jeffries C.D."/>
            <person name="Rohde M."/>
            <person name="Sikorski J."/>
            <person name="Spring S."/>
            <person name="Goker M."/>
            <person name="Detter J.C."/>
            <person name="Woyke T."/>
            <person name="Bristow J."/>
            <person name="Eisen J.A."/>
            <person name="Markowitz V."/>
            <person name="Hugenholtz P."/>
            <person name="Kyrpides N.C."/>
            <person name="Klenk H.P."/>
        </authorList>
    </citation>
    <scope>NUCLEOTIDE SEQUENCE [LARGE SCALE GENOMIC DNA]</scope>
    <source>
        <strain evidence="7">DSM 12680 / TGB-C1</strain>
    </source>
</reference>
<keyword evidence="7" id="KW-1185">Reference proteome</keyword>
<dbReference type="InterPro" id="IPR052563">
    <property type="entry name" value="FliK"/>
</dbReference>
<dbReference type="GO" id="GO:0009424">
    <property type="term" value="C:bacterial-type flagellum hook"/>
    <property type="evidence" value="ECO:0007669"/>
    <property type="project" value="InterPro"/>
</dbReference>
<accession>D7CM03</accession>
<dbReference type="PANTHER" id="PTHR37533:SF2">
    <property type="entry name" value="FLAGELLAR HOOK-LENGTH CONTROL PROTEIN"/>
    <property type="match status" value="1"/>
</dbReference>
<dbReference type="Proteomes" id="UP000000378">
    <property type="component" value="Chromosome"/>
</dbReference>
<dbReference type="Pfam" id="PF02120">
    <property type="entry name" value="Flg_hook"/>
    <property type="match status" value="1"/>
</dbReference>
<comment type="similarity">
    <text evidence="2">Belongs to the FliK family.</text>
</comment>
<proteinExistence type="inferred from homology"/>
<evidence type="ECO:0000313" key="6">
    <source>
        <dbReference type="EMBL" id="ADI01738.1"/>
    </source>
</evidence>
<evidence type="ECO:0000256" key="4">
    <source>
        <dbReference type="SAM" id="MobiDB-lite"/>
    </source>
</evidence>
<dbReference type="InterPro" id="IPR001635">
    <property type="entry name" value="Flag_hook_Flik"/>
</dbReference>
<feature type="region of interest" description="Disordered" evidence="4">
    <location>
        <begin position="52"/>
        <end position="80"/>
    </location>
</feature>
<dbReference type="HOGENOM" id="CLU_579910_0_0_9"/>
<dbReference type="eggNOG" id="COG3144">
    <property type="taxonomic scope" value="Bacteria"/>
</dbReference>
<feature type="region of interest" description="Disordered" evidence="4">
    <location>
        <begin position="214"/>
        <end position="241"/>
    </location>
</feature>
<dbReference type="InterPro" id="IPR038610">
    <property type="entry name" value="FliK-like_C_sf"/>
</dbReference>
<feature type="compositionally biased region" description="Polar residues" evidence="4">
    <location>
        <begin position="283"/>
        <end position="298"/>
    </location>
</feature>
<feature type="region of interest" description="Disordered" evidence="4">
    <location>
        <begin position="282"/>
        <end position="301"/>
    </location>
</feature>
<evidence type="ECO:0000313" key="7">
    <source>
        <dbReference type="Proteomes" id="UP000000378"/>
    </source>
</evidence>
<keyword evidence="6" id="KW-0282">Flagellum</keyword>
<keyword evidence="6" id="KW-0969">Cilium</keyword>
<protein>
    <submittedName>
        <fullName evidence="6">Flagellar hook-length control protein</fullName>
    </submittedName>
</protein>
<dbReference type="CDD" id="cd17470">
    <property type="entry name" value="T3SS_Flik_C"/>
    <property type="match status" value="1"/>
</dbReference>
<dbReference type="KEGG" id="slp:Slip_0959"/>
<comment type="function">
    <text evidence="1">Controls the length of the flagellar hook.</text>
</comment>
<dbReference type="InterPro" id="IPR021136">
    <property type="entry name" value="Flagellar_hook_control-like_C"/>
</dbReference>
<name>D7CM03_SYNLT</name>
<dbReference type="PANTHER" id="PTHR37533">
    <property type="entry name" value="FLAGELLAR HOOK-LENGTH CONTROL PROTEIN"/>
    <property type="match status" value="1"/>
</dbReference>
<gene>
    <name evidence="6" type="ordered locus">Slip_0959</name>
</gene>
<reference evidence="7" key="1">
    <citation type="journal article" date="2010" name="Stand. Genomic Sci.">
        <title>Complete genome sequence of Syntrophothermus lipocalidus type strain (TGB-C1T).</title>
        <authorList>
            <consortium name="US DOE Joint Genome Institute (JGI-PGF)"/>
            <person name="Djao O."/>
            <person name="Zhang X."/>
            <person name="Lucas S."/>
            <person name="Lapidus A."/>
            <person name="Glavina Del Rio T."/>
            <person name="Nolan M."/>
            <person name="Tice H."/>
            <person name="Cheng J."/>
            <person name="Han C."/>
            <person name="Tapia R."/>
            <person name="Goodwin L."/>
            <person name="Pitluck S."/>
            <person name="Liolios K."/>
            <person name="Ivanova N."/>
            <person name="Mavromatis K."/>
            <person name="Mikhailova N."/>
            <person name="Ovchinnikova G."/>
            <person name="Pati A."/>
            <person name="Brambilla E."/>
            <person name="Chen A."/>
            <person name="Palaniappan K."/>
            <person name="Land M."/>
            <person name="Hauser L."/>
            <person name="Chang Y."/>
            <person name="Jeffries C."/>
            <person name="Rohde M."/>
            <person name="Sikorski J."/>
            <person name="Spring S."/>
            <person name="Goker M."/>
            <person name="Detter J."/>
            <person name="Woyke T."/>
            <person name="Bristow J."/>
            <person name="Eisen J."/>
            <person name="Markowitz V."/>
            <person name="Hugenholtz P."/>
            <person name="Kyrpides N."/>
            <person name="Klenk H."/>
        </authorList>
    </citation>
    <scope>NUCLEOTIDE SEQUENCE [LARGE SCALE GENOMIC DNA]</scope>
    <source>
        <strain evidence="7">DSM 12680 / TGB-C1</strain>
    </source>
</reference>
<dbReference type="AlphaFoldDB" id="D7CM03"/>
<evidence type="ECO:0000259" key="5">
    <source>
        <dbReference type="Pfam" id="PF02120"/>
    </source>
</evidence>
<sequence>METGSASAFFLASKQARLVAEGEVRPNNPAPATAENGKTAFALLLKQACQGHQGKEASDPEGGALGQETDKGQNAGLASDGVTASLGAEGGVTPFVVEFLGDNVTNKAQGADGNALVLLASGMAVMPEIASAGLILFTAPQNSERGDLSGLQAPEGDVRGPSSYPTVVAFDGAGVINADGLPVTPGNGTGILPAVADETPQILLVEGPQVVSVDKGGGKGRLSGDTNPPVPDGVTVSPQADTKGTPQIRGFLESASQQPVNVKDLILAETCRAKGLKEPQLMQEPNTNTDNTIPTLPSDSMMLAGKPTDIQGLSKEIGAKNPVPFEKLVDQVVRKLDVLLTPERSEVEMVLKPEILGKLTIKLSLENHQVTARFMAENQQVKQALEVNLPQLKAALEAGGLKLDRAEVGLYYQGGQDFQGQSGFHQQRAPTAKWGYEGVGAGLTVDEVQEEQISHYPGVEGSSVGVLDYVV</sequence>
<dbReference type="STRING" id="643648.Slip_0959"/>
<organism evidence="6 7">
    <name type="scientific">Syntrophothermus lipocalidus (strain DSM 12680 / TGB-C1)</name>
    <dbReference type="NCBI Taxonomy" id="643648"/>
    <lineage>
        <taxon>Bacteria</taxon>
        <taxon>Bacillati</taxon>
        <taxon>Bacillota</taxon>
        <taxon>Clostridia</taxon>
        <taxon>Eubacteriales</taxon>
        <taxon>Syntrophomonadaceae</taxon>
        <taxon>Syntrophothermus</taxon>
    </lineage>
</organism>
<keyword evidence="6" id="KW-0966">Cell projection</keyword>
<keyword evidence="3" id="KW-1005">Bacterial flagellum biogenesis</keyword>
<evidence type="ECO:0000256" key="2">
    <source>
        <dbReference type="ARBA" id="ARBA00009149"/>
    </source>
</evidence>
<dbReference type="EMBL" id="CP002048">
    <property type="protein sequence ID" value="ADI01738.1"/>
    <property type="molecule type" value="Genomic_DNA"/>
</dbReference>
<evidence type="ECO:0000256" key="3">
    <source>
        <dbReference type="ARBA" id="ARBA00022795"/>
    </source>
</evidence>